<proteinExistence type="predicted"/>
<sequence length="169" mass="18920">MIDILAGLPSEKVLFTLSTQFPDALDTDVTYGSPFFREKFIERIQALPGRAVMCACKMDEPAYTGIFPNLIFDSLAGVGDEDSDIDNQFYARIAADGNALYTFNLMDYLRRHMHKRLPKEYAGDPRMHAHIILDGGDNFVVSRRSHPTRFPMELAKAKADLGSGPVVFN</sequence>
<name>A0A7S1MZ26_HEMAN</name>
<gene>
    <name evidence="1" type="ORF">HAND00432_LOCUS37900</name>
</gene>
<dbReference type="AlphaFoldDB" id="A0A7S1MZ26"/>
<protein>
    <submittedName>
        <fullName evidence="1">Uncharacterized protein</fullName>
    </submittedName>
</protein>
<organism evidence="1">
    <name type="scientific">Hemiselmis andersenii</name>
    <name type="common">Cryptophyte alga</name>
    <dbReference type="NCBI Taxonomy" id="464988"/>
    <lineage>
        <taxon>Eukaryota</taxon>
        <taxon>Cryptophyceae</taxon>
        <taxon>Cryptomonadales</taxon>
        <taxon>Hemiselmidaceae</taxon>
        <taxon>Hemiselmis</taxon>
    </lineage>
</organism>
<dbReference type="EMBL" id="HBFX01062750">
    <property type="protein sequence ID" value="CAD8986887.1"/>
    <property type="molecule type" value="Transcribed_RNA"/>
</dbReference>
<evidence type="ECO:0000313" key="1">
    <source>
        <dbReference type="EMBL" id="CAD8986887.1"/>
    </source>
</evidence>
<accession>A0A7S1MZ26</accession>
<reference evidence="1" key="1">
    <citation type="submission" date="2021-01" db="EMBL/GenBank/DDBJ databases">
        <authorList>
            <person name="Corre E."/>
            <person name="Pelletier E."/>
            <person name="Niang G."/>
            <person name="Scheremetjew M."/>
            <person name="Finn R."/>
            <person name="Kale V."/>
            <person name="Holt S."/>
            <person name="Cochrane G."/>
            <person name="Meng A."/>
            <person name="Brown T."/>
            <person name="Cohen L."/>
        </authorList>
    </citation>
    <scope>NUCLEOTIDE SEQUENCE</scope>
    <source>
        <strain evidence="1">CCMP644</strain>
    </source>
</reference>